<dbReference type="InterPro" id="IPR041628">
    <property type="entry name" value="ChlI/MoxR_AAA_lid"/>
</dbReference>
<sequence length="315" mass="35424">MEFDSVSESLQKVSSKVKEVVVGNDEVVELLVVAFFSEGHVLLEGVPGIGKTTIARTFAQSVGGEFKRVQMTPDLLPADVIGTEIYRQRKSEFEVRKGPIFANFVLADEFNRGTPKVQSAFLEAMQERQVTIGGDTYSLDRPFIVVATQSPFEHGTYPLTPVQRDRFAYKVPVDYPEREEEVEIIGEIDRIDDIEVDAILDPQESSEVIEEFRSVTVDQKVQNYIVDLNTHLRNREEVQTGPSPRASIWLYKGSRVRAVLRGRDYVIPDDVKGLAPYAMPHRISVTTEAEAREVSPQKLVQDALEEVSVPKGLER</sequence>
<dbReference type="InterPro" id="IPR027417">
    <property type="entry name" value="P-loop_NTPase"/>
</dbReference>
<dbReference type="Pfam" id="PF07726">
    <property type="entry name" value="AAA_3"/>
    <property type="match status" value="1"/>
</dbReference>
<organism evidence="2 3">
    <name type="scientific">candidate division MSBL1 archaeon SCGC-AAA259I09</name>
    <dbReference type="NCBI Taxonomy" id="1698267"/>
    <lineage>
        <taxon>Archaea</taxon>
        <taxon>Methanobacteriati</taxon>
        <taxon>Methanobacteriota</taxon>
        <taxon>candidate division MSBL1</taxon>
    </lineage>
</organism>
<protein>
    <recommendedName>
        <fullName evidence="1">AAA+ ATPase domain-containing protein</fullName>
    </recommendedName>
</protein>
<gene>
    <name evidence="2" type="ORF">AKJ37_05150</name>
</gene>
<dbReference type="InterPro" id="IPR050764">
    <property type="entry name" value="CbbQ/NirQ/NorQ/GpvN"/>
</dbReference>
<dbReference type="AlphaFoldDB" id="A0A133UQC5"/>
<evidence type="ECO:0000313" key="3">
    <source>
        <dbReference type="Proteomes" id="UP000070463"/>
    </source>
</evidence>
<dbReference type="GO" id="GO:0005524">
    <property type="term" value="F:ATP binding"/>
    <property type="evidence" value="ECO:0007669"/>
    <property type="project" value="InterPro"/>
</dbReference>
<dbReference type="Gene3D" id="1.10.8.80">
    <property type="entry name" value="Magnesium chelatase subunit I, C-Terminal domain"/>
    <property type="match status" value="1"/>
</dbReference>
<dbReference type="PANTHER" id="PTHR42759:SF1">
    <property type="entry name" value="MAGNESIUM-CHELATASE SUBUNIT CHLD"/>
    <property type="match status" value="1"/>
</dbReference>
<dbReference type="CDD" id="cd00009">
    <property type="entry name" value="AAA"/>
    <property type="match status" value="1"/>
</dbReference>
<keyword evidence="3" id="KW-1185">Reference proteome</keyword>
<comment type="caution">
    <text evidence="2">The sequence shown here is derived from an EMBL/GenBank/DDBJ whole genome shotgun (WGS) entry which is preliminary data.</text>
</comment>
<reference evidence="2 3" key="1">
    <citation type="journal article" date="2016" name="Sci. Rep.">
        <title>Metabolic traits of an uncultured archaeal lineage -MSBL1- from brine pools of the Red Sea.</title>
        <authorList>
            <person name="Mwirichia R."/>
            <person name="Alam I."/>
            <person name="Rashid M."/>
            <person name="Vinu M."/>
            <person name="Ba-Alawi W."/>
            <person name="Anthony Kamau A."/>
            <person name="Kamanda Ngugi D."/>
            <person name="Goker M."/>
            <person name="Klenk H.P."/>
            <person name="Bajic V."/>
            <person name="Stingl U."/>
        </authorList>
    </citation>
    <scope>NUCLEOTIDE SEQUENCE [LARGE SCALE GENOMIC DNA]</scope>
    <source>
        <strain evidence="2">SCGC-AAA259I09</strain>
    </source>
</reference>
<dbReference type="SUPFAM" id="SSF52540">
    <property type="entry name" value="P-loop containing nucleoside triphosphate hydrolases"/>
    <property type="match status" value="1"/>
</dbReference>
<dbReference type="PANTHER" id="PTHR42759">
    <property type="entry name" value="MOXR FAMILY PROTEIN"/>
    <property type="match status" value="1"/>
</dbReference>
<name>A0A133UQC5_9EURY</name>
<dbReference type="Proteomes" id="UP000070463">
    <property type="component" value="Unassembled WGS sequence"/>
</dbReference>
<dbReference type="Pfam" id="PF17863">
    <property type="entry name" value="AAA_lid_2"/>
    <property type="match status" value="1"/>
</dbReference>
<proteinExistence type="predicted"/>
<dbReference type="Gene3D" id="3.40.50.300">
    <property type="entry name" value="P-loop containing nucleotide triphosphate hydrolases"/>
    <property type="match status" value="1"/>
</dbReference>
<dbReference type="PATRIC" id="fig|1698267.3.peg.1804"/>
<dbReference type="EMBL" id="LHXR01000080">
    <property type="protein sequence ID" value="KXA96462.1"/>
    <property type="molecule type" value="Genomic_DNA"/>
</dbReference>
<dbReference type="GO" id="GO:0016887">
    <property type="term" value="F:ATP hydrolysis activity"/>
    <property type="evidence" value="ECO:0007669"/>
    <property type="project" value="InterPro"/>
</dbReference>
<evidence type="ECO:0000313" key="2">
    <source>
        <dbReference type="EMBL" id="KXA96462.1"/>
    </source>
</evidence>
<evidence type="ECO:0000259" key="1">
    <source>
        <dbReference type="SMART" id="SM00382"/>
    </source>
</evidence>
<dbReference type="SMART" id="SM00382">
    <property type="entry name" value="AAA"/>
    <property type="match status" value="1"/>
</dbReference>
<feature type="domain" description="AAA+ ATPase" evidence="1">
    <location>
        <begin position="37"/>
        <end position="177"/>
    </location>
</feature>
<dbReference type="PIRSF" id="PIRSF002849">
    <property type="entry name" value="AAA_ATPase_chaperone_MoxR_prd"/>
    <property type="match status" value="1"/>
</dbReference>
<dbReference type="InterPro" id="IPR011703">
    <property type="entry name" value="ATPase_AAA-3"/>
</dbReference>
<accession>A0A133UQC5</accession>
<dbReference type="InterPro" id="IPR003593">
    <property type="entry name" value="AAA+_ATPase"/>
</dbReference>